<dbReference type="HOGENOM" id="CLU_091694_1_0_10"/>
<keyword evidence="3" id="KW-1185">Reference proteome</keyword>
<dbReference type="EMBL" id="CP001712">
    <property type="protein sequence ID" value="EAR17237.1"/>
    <property type="molecule type" value="Genomic_DNA"/>
</dbReference>
<dbReference type="STRING" id="313596.RB2501_10045"/>
<accession>A4CJX9</accession>
<dbReference type="eggNOG" id="ENOG502ZCCU">
    <property type="taxonomic scope" value="Bacteria"/>
</dbReference>
<gene>
    <name evidence="2" type="ordered locus">RB2501_10045</name>
</gene>
<reference evidence="2 3" key="1">
    <citation type="journal article" date="2009" name="J. Bacteriol.">
        <title>Complete genome sequence of Robiginitalea biformata HTCC2501.</title>
        <authorList>
            <person name="Oh H.M."/>
            <person name="Giovannoni S.J."/>
            <person name="Lee K."/>
            <person name="Ferriera S."/>
            <person name="Johnson J."/>
            <person name="Cho J.C."/>
        </authorList>
    </citation>
    <scope>NUCLEOTIDE SEQUENCE [LARGE SCALE GENOMIC DNA]</scope>
    <source>
        <strain evidence="3">ATCC BAA-864 / HTCC2501 / KCTC 12146</strain>
    </source>
</reference>
<dbReference type="Pfam" id="PF19578">
    <property type="entry name" value="DUF6090"/>
    <property type="match status" value="1"/>
</dbReference>
<dbReference type="InterPro" id="IPR045749">
    <property type="entry name" value="DUF6090"/>
</dbReference>
<evidence type="ECO:0000256" key="1">
    <source>
        <dbReference type="SAM" id="Phobius"/>
    </source>
</evidence>
<evidence type="ECO:0000313" key="2">
    <source>
        <dbReference type="EMBL" id="EAR17237.1"/>
    </source>
</evidence>
<dbReference type="OrthoDB" id="821805at2"/>
<keyword evidence="1" id="KW-0472">Membrane</keyword>
<proteinExistence type="predicted"/>
<dbReference type="RefSeq" id="WP_015753988.1">
    <property type="nucleotide sequence ID" value="NC_013222.1"/>
</dbReference>
<dbReference type="AlphaFoldDB" id="A4CJX9"/>
<feature type="transmembrane region" description="Helical" evidence="1">
    <location>
        <begin position="21"/>
        <end position="42"/>
    </location>
</feature>
<name>A4CJX9_ROBBH</name>
<dbReference type="Proteomes" id="UP000009049">
    <property type="component" value="Chromosome"/>
</dbReference>
<evidence type="ECO:0000313" key="3">
    <source>
        <dbReference type="Proteomes" id="UP000009049"/>
    </source>
</evidence>
<keyword evidence="1" id="KW-1133">Transmembrane helix</keyword>
<sequence>MLRILRKARLQVLENRNFTRYAIYAVGEVILIVIGILIAIWLSDLSEEYKKREREQFYLAGLQEEFEQSRAKLQVLIKVNQDTYVKARSIAEAIAHPDSVLSDAEMSRLLFQAFSDDFAYNPNNSLLQELLSAGRLEILSNAELRNKLTGWNSRIERIRQQETSLREQRYRVLDVARSGTGSIRRIFEENGLAEGLLGMTPSPDPGTNLPLLESRQFENNVLIFILTAVYTEQMHYQPLLEEIQKILSLIDQDRE</sequence>
<keyword evidence="1" id="KW-0812">Transmembrane</keyword>
<dbReference type="KEGG" id="rbi:RB2501_10045"/>
<protein>
    <submittedName>
        <fullName evidence="2">Uncharacterized protein</fullName>
    </submittedName>
</protein>
<organism evidence="2 3">
    <name type="scientific">Robiginitalea biformata (strain ATCC BAA-864 / DSM 15991 / KCTC 12146 / HTCC2501)</name>
    <dbReference type="NCBI Taxonomy" id="313596"/>
    <lineage>
        <taxon>Bacteria</taxon>
        <taxon>Pseudomonadati</taxon>
        <taxon>Bacteroidota</taxon>
        <taxon>Flavobacteriia</taxon>
        <taxon>Flavobacteriales</taxon>
        <taxon>Flavobacteriaceae</taxon>
        <taxon>Robiginitalea</taxon>
    </lineage>
</organism>